<dbReference type="Gene3D" id="3.30.2270.10">
    <property type="entry name" value="Folate-binding superfamily"/>
    <property type="match status" value="1"/>
</dbReference>
<organism evidence="1 2">
    <name type="scientific">Siculibacillus lacustris</name>
    <dbReference type="NCBI Taxonomy" id="1549641"/>
    <lineage>
        <taxon>Bacteria</taxon>
        <taxon>Pseudomonadati</taxon>
        <taxon>Pseudomonadota</taxon>
        <taxon>Alphaproteobacteria</taxon>
        <taxon>Hyphomicrobiales</taxon>
        <taxon>Ancalomicrobiaceae</taxon>
        <taxon>Siculibacillus</taxon>
    </lineage>
</organism>
<reference evidence="1 2" key="1">
    <citation type="submission" date="2019-02" db="EMBL/GenBank/DDBJ databases">
        <title>Siculibacillus lacustris gen. nov., sp. nov., a new rosette-forming bacterium isolated from a freshwater crater lake (Lake St. Ana, Romania).</title>
        <authorList>
            <person name="Felfoldi T."/>
            <person name="Marton Z."/>
            <person name="Szabo A."/>
            <person name="Mentes A."/>
            <person name="Boka K."/>
            <person name="Marialigeti K."/>
            <person name="Mathe I."/>
            <person name="Koncz M."/>
            <person name="Schumann P."/>
            <person name="Toth E."/>
        </authorList>
    </citation>
    <scope>NUCLEOTIDE SEQUENCE [LARGE SCALE GENOMIC DNA]</scope>
    <source>
        <strain evidence="1 2">SA-279</strain>
    </source>
</reference>
<accession>A0A4Q9VUD8</accession>
<name>A0A4Q9VUD8_9HYPH</name>
<dbReference type="Pfam" id="PF04267">
    <property type="entry name" value="SoxD"/>
    <property type="match status" value="1"/>
</dbReference>
<keyword evidence="2" id="KW-1185">Reference proteome</keyword>
<dbReference type="GO" id="GO:0008115">
    <property type="term" value="F:sarcosine oxidase activity"/>
    <property type="evidence" value="ECO:0007669"/>
    <property type="project" value="InterPro"/>
</dbReference>
<dbReference type="AlphaFoldDB" id="A0A4Q9VUD8"/>
<dbReference type="InterPro" id="IPR006279">
    <property type="entry name" value="SoxD"/>
</dbReference>
<evidence type="ECO:0000313" key="2">
    <source>
        <dbReference type="Proteomes" id="UP000292781"/>
    </source>
</evidence>
<dbReference type="InterPro" id="IPR038561">
    <property type="entry name" value="SoxD_sf"/>
</dbReference>
<protein>
    <submittedName>
        <fullName evidence="1">Sarcosine oxidase subunit delta</fullName>
    </submittedName>
</protein>
<comment type="caution">
    <text evidence="1">The sequence shown here is derived from an EMBL/GenBank/DDBJ whole genome shotgun (WGS) entry which is preliminary data.</text>
</comment>
<evidence type="ECO:0000313" key="1">
    <source>
        <dbReference type="EMBL" id="TBW38753.1"/>
    </source>
</evidence>
<proteinExistence type="predicted"/>
<dbReference type="GO" id="GO:0046653">
    <property type="term" value="P:tetrahydrofolate metabolic process"/>
    <property type="evidence" value="ECO:0007669"/>
    <property type="project" value="InterPro"/>
</dbReference>
<gene>
    <name evidence="1" type="ORF">EYW49_08665</name>
</gene>
<dbReference type="EMBL" id="SJFN01000010">
    <property type="protein sequence ID" value="TBW38753.1"/>
    <property type="molecule type" value="Genomic_DNA"/>
</dbReference>
<dbReference type="Proteomes" id="UP000292781">
    <property type="component" value="Unassembled WGS sequence"/>
</dbReference>
<sequence length="111" mass="12359">MTVAGRARRSRSHPGRPTVILISCPWCGDRDQTEFAYGGDATVQRPAPDDADPTRWFDYVHTRDNPRGSHRELWFHAFGCRQWVEVTRDTATHAVAGAVLAGLRVGEGETP</sequence>
<dbReference type="OrthoDB" id="5420070at2"/>